<comment type="caution">
    <text evidence="1">The sequence shown here is derived from an EMBL/GenBank/DDBJ whole genome shotgun (WGS) entry which is preliminary data.</text>
</comment>
<protein>
    <recommendedName>
        <fullName evidence="3">VPS10 domain-containing receptor SorCS1</fullName>
    </recommendedName>
</protein>
<name>A0A0C2JTM4_THEKT</name>
<dbReference type="EMBL" id="JWZT01001109">
    <property type="protein sequence ID" value="KII72748.1"/>
    <property type="molecule type" value="Genomic_DNA"/>
</dbReference>
<proteinExistence type="predicted"/>
<gene>
    <name evidence="1" type="ORF">RF11_10994</name>
</gene>
<sequence length="386" mass="44101">MATKPWIVFLDGVLYIYLENRSLHILDSSNNHLEVFRVHNCIIHSISGYSVLVVVSEGIEYFTYRHKQYYIVVKNEDSKICLYVHNNQSIFARLTCELSHLNDEDEGWVVIHPYLPRVIYANLQKQSKKTPATYISIDDGQNFFEMKLRAHGRYMAASLNLIIPTELITYRQFPVPWMALFSATYENSLESEVISIDGGFIWELTPFPVFKAVVLNQGGVIIGINPYNNHIVYTYGQNSWFYSNNAFIDDELTVIYPDTPKPLMFLNILGTMIGRQYSTFVNIDFSNVNEVYKPVQVHYCTKFTSTAIAKLFTSGRAASCAHTCYTTTSSSSANSSYDTESAFVRWDVTSVDPLALAVFLCLITCRHAIPFICQQNNDRVHDLVLQ</sequence>
<reference evidence="1 2" key="1">
    <citation type="journal article" date="2014" name="Genome Biol. Evol.">
        <title>The genome of the myxosporean Thelohanellus kitauei shows adaptations to nutrient acquisition within its fish host.</title>
        <authorList>
            <person name="Yang Y."/>
            <person name="Xiong J."/>
            <person name="Zhou Z."/>
            <person name="Huo F."/>
            <person name="Miao W."/>
            <person name="Ran C."/>
            <person name="Liu Y."/>
            <person name="Zhang J."/>
            <person name="Feng J."/>
            <person name="Wang M."/>
            <person name="Wang M."/>
            <person name="Wang L."/>
            <person name="Yao B."/>
        </authorList>
    </citation>
    <scope>NUCLEOTIDE SEQUENCE [LARGE SCALE GENOMIC DNA]</scope>
    <source>
        <strain evidence="1">Wuqing</strain>
    </source>
</reference>
<accession>A0A0C2JTM4</accession>
<evidence type="ECO:0008006" key="3">
    <source>
        <dbReference type="Google" id="ProtNLM"/>
    </source>
</evidence>
<evidence type="ECO:0000313" key="1">
    <source>
        <dbReference type="EMBL" id="KII72748.1"/>
    </source>
</evidence>
<evidence type="ECO:0000313" key="2">
    <source>
        <dbReference type="Proteomes" id="UP000031668"/>
    </source>
</evidence>
<organism evidence="1 2">
    <name type="scientific">Thelohanellus kitauei</name>
    <name type="common">Myxosporean</name>
    <dbReference type="NCBI Taxonomy" id="669202"/>
    <lineage>
        <taxon>Eukaryota</taxon>
        <taxon>Metazoa</taxon>
        <taxon>Cnidaria</taxon>
        <taxon>Myxozoa</taxon>
        <taxon>Myxosporea</taxon>
        <taxon>Bivalvulida</taxon>
        <taxon>Platysporina</taxon>
        <taxon>Myxobolidae</taxon>
        <taxon>Thelohanellus</taxon>
    </lineage>
</organism>
<dbReference type="OrthoDB" id="443634at2759"/>
<keyword evidence="2" id="KW-1185">Reference proteome</keyword>
<dbReference type="Proteomes" id="UP000031668">
    <property type="component" value="Unassembled WGS sequence"/>
</dbReference>
<dbReference type="AlphaFoldDB" id="A0A0C2JTM4"/>